<sequence length="324" mass="37397">MGNVSPMRHLKDVMNTYPTMSSWARFCIENKGLKDMPDWPSWCFLPSSLWAALVWRQNSSPESSDFDFFEEGGFLSVISAWRYSKGIYRLDASLLSALTETDIAEELPSELFQRMPEWSIYVESPGLPWAGTPINGFWASLDWDYTSNNQYLWFVLNSDRGLLPFCIEVGVKSIEELMRKAMALMYEKIKSSNYNVTEESVRQNFQELRSLISIVLYLCSSEPDVDPMLMPKIAYRESLFREGKKGSYLFTPEKPRVFHVGNTLGAKLRSTESLASGRTVKTHLRRAHWHGFWKGPRSGERKFIYRWIPPLVVEGRPVSEVLEV</sequence>
<dbReference type="InterPro" id="IPR058915">
    <property type="entry name" value="AcrVA2-like"/>
</dbReference>
<dbReference type="Pfam" id="PF26125">
    <property type="entry name" value="AcrVA2-like"/>
    <property type="match status" value="1"/>
</dbReference>
<dbReference type="CDD" id="cd22987">
    <property type="entry name" value="AcrVA2-like"/>
    <property type="match status" value="1"/>
</dbReference>
<dbReference type="RefSeq" id="WP_141123917.1">
    <property type="nucleotide sequence ID" value="NZ_FOWX01000003.1"/>
</dbReference>
<accession>A0A1I5LD73</accession>
<reference evidence="2" key="1">
    <citation type="submission" date="2016-10" db="EMBL/GenBank/DDBJ databases">
        <authorList>
            <person name="Varghese N."/>
            <person name="Submissions S."/>
        </authorList>
    </citation>
    <scope>NUCLEOTIDE SEQUENCE [LARGE SCALE GENOMIC DNA]</scope>
    <source>
        <strain evidence="2">DSM 17834</strain>
    </source>
</reference>
<gene>
    <name evidence="1" type="ORF">SAMN05216190_1038</name>
</gene>
<organism evidence="1 2">
    <name type="scientific">Pseudomonas borbori</name>
    <dbReference type="NCBI Taxonomy" id="289003"/>
    <lineage>
        <taxon>Bacteria</taxon>
        <taxon>Pseudomonadati</taxon>
        <taxon>Pseudomonadota</taxon>
        <taxon>Gammaproteobacteria</taxon>
        <taxon>Pseudomonadales</taxon>
        <taxon>Pseudomonadaceae</taxon>
        <taxon>Pseudomonas</taxon>
    </lineage>
</organism>
<dbReference type="AlphaFoldDB" id="A0A1I5LD73"/>
<keyword evidence="2" id="KW-1185">Reference proteome</keyword>
<evidence type="ECO:0000313" key="2">
    <source>
        <dbReference type="Proteomes" id="UP000198784"/>
    </source>
</evidence>
<name>A0A1I5LD73_9PSED</name>
<protein>
    <submittedName>
        <fullName evidence="1">Uncharacterized protein</fullName>
    </submittedName>
</protein>
<proteinExistence type="predicted"/>
<evidence type="ECO:0000313" key="1">
    <source>
        <dbReference type="EMBL" id="SFO95123.1"/>
    </source>
</evidence>
<dbReference type="OrthoDB" id="5514004at2"/>
<dbReference type="Proteomes" id="UP000198784">
    <property type="component" value="Unassembled WGS sequence"/>
</dbReference>
<dbReference type="EMBL" id="FOWX01000003">
    <property type="protein sequence ID" value="SFO95123.1"/>
    <property type="molecule type" value="Genomic_DNA"/>
</dbReference>